<dbReference type="AlphaFoldDB" id="A0A1V9ZQF9"/>
<feature type="domain" description="C2H2-type" evidence="6">
    <location>
        <begin position="107"/>
        <end position="136"/>
    </location>
</feature>
<evidence type="ECO:0000256" key="4">
    <source>
        <dbReference type="ARBA" id="ARBA00022833"/>
    </source>
</evidence>
<dbReference type="SMART" id="SM00355">
    <property type="entry name" value="ZnF_C2H2"/>
    <property type="match status" value="4"/>
</dbReference>
<dbReference type="PANTHER" id="PTHR19818">
    <property type="entry name" value="ZINC FINGER PROTEIN ZIC AND GLI"/>
    <property type="match status" value="1"/>
</dbReference>
<dbReference type="InterPro" id="IPR036236">
    <property type="entry name" value="Znf_C2H2_sf"/>
</dbReference>
<dbReference type="STRING" id="74557.A0A1V9ZQF9"/>
<protein>
    <recommendedName>
        <fullName evidence="6">C2H2-type domain-containing protein</fullName>
    </recommendedName>
</protein>
<evidence type="ECO:0000313" key="7">
    <source>
        <dbReference type="EMBL" id="OQS00191.1"/>
    </source>
</evidence>
<dbReference type="InterPro" id="IPR013087">
    <property type="entry name" value="Znf_C2H2_type"/>
</dbReference>
<dbReference type="GO" id="GO:0005634">
    <property type="term" value="C:nucleus"/>
    <property type="evidence" value="ECO:0007669"/>
    <property type="project" value="UniProtKB-ARBA"/>
</dbReference>
<dbReference type="FunFam" id="3.30.160.60:FF:001963">
    <property type="entry name" value="Replication initiator 1"/>
    <property type="match status" value="1"/>
</dbReference>
<feature type="domain" description="C2H2-type" evidence="6">
    <location>
        <begin position="79"/>
        <end position="106"/>
    </location>
</feature>
<dbReference type="Proteomes" id="UP000243217">
    <property type="component" value="Unassembled WGS sequence"/>
</dbReference>
<evidence type="ECO:0000259" key="6">
    <source>
        <dbReference type="PROSITE" id="PS50157"/>
    </source>
</evidence>
<keyword evidence="3 5" id="KW-0863">Zinc-finger</keyword>
<feature type="domain" description="C2H2-type" evidence="6">
    <location>
        <begin position="51"/>
        <end position="78"/>
    </location>
</feature>
<dbReference type="GO" id="GO:0000981">
    <property type="term" value="F:DNA-binding transcription factor activity, RNA polymerase II-specific"/>
    <property type="evidence" value="ECO:0007669"/>
    <property type="project" value="TreeGrafter"/>
</dbReference>
<reference evidence="7 8" key="1">
    <citation type="journal article" date="2014" name="Genome Biol. Evol.">
        <title>The secreted proteins of Achlya hypogyna and Thraustotheca clavata identify the ancestral oomycete secretome and reveal gene acquisitions by horizontal gene transfer.</title>
        <authorList>
            <person name="Misner I."/>
            <person name="Blouin N."/>
            <person name="Leonard G."/>
            <person name="Richards T.A."/>
            <person name="Lane C.E."/>
        </authorList>
    </citation>
    <scope>NUCLEOTIDE SEQUENCE [LARGE SCALE GENOMIC DNA]</scope>
    <source>
        <strain evidence="7 8">ATCC 34112</strain>
    </source>
</reference>
<dbReference type="OrthoDB" id="3437960at2759"/>
<keyword evidence="2" id="KW-0677">Repeat</keyword>
<keyword evidence="1" id="KW-0479">Metal-binding</keyword>
<dbReference type="PROSITE" id="PS00028">
    <property type="entry name" value="ZINC_FINGER_C2H2_1"/>
    <property type="match status" value="4"/>
</dbReference>
<dbReference type="PANTHER" id="PTHR19818:SF139">
    <property type="entry name" value="PAIR-RULE PROTEIN ODD-PAIRED"/>
    <property type="match status" value="1"/>
</dbReference>
<feature type="domain" description="C2H2-type" evidence="6">
    <location>
        <begin position="22"/>
        <end position="50"/>
    </location>
</feature>
<evidence type="ECO:0000256" key="3">
    <source>
        <dbReference type="ARBA" id="ARBA00022771"/>
    </source>
</evidence>
<evidence type="ECO:0000256" key="2">
    <source>
        <dbReference type="ARBA" id="ARBA00022737"/>
    </source>
</evidence>
<sequence>MQLISALDEANMMPVAAKDKLYVCKECNQSFRFKGNLKRHQMTKHVGLKPYQCPLCPKMFARKADMEVHMRVHTGEKPYSCPQCDKQFARISDMRSHERTHSGIKKYACQFPGCTRRFARKVDLRKHEFVHESGTKIVKRTLQPKPVDECAHSHDHAAHARGCGHLSIEHGNHFDFVVNNQLICLDGNKMLDGLCEALPGSEQNHGPRCGHLAVRHKDHVDYVVDNTLECSYGGLSCECDTLKLLEEDFWDFYGAVDSMTTFKSPECEL</sequence>
<comment type="caution">
    <text evidence="7">The sequence shown here is derived from an EMBL/GenBank/DDBJ whole genome shotgun (WGS) entry which is preliminary data.</text>
</comment>
<dbReference type="Gene3D" id="3.30.160.60">
    <property type="entry name" value="Classic Zinc Finger"/>
    <property type="match status" value="4"/>
</dbReference>
<dbReference type="SUPFAM" id="SSF57667">
    <property type="entry name" value="beta-beta-alpha zinc fingers"/>
    <property type="match status" value="3"/>
</dbReference>
<dbReference type="EMBL" id="JNBS01001741">
    <property type="protein sequence ID" value="OQS00191.1"/>
    <property type="molecule type" value="Genomic_DNA"/>
</dbReference>
<evidence type="ECO:0000313" key="8">
    <source>
        <dbReference type="Proteomes" id="UP000243217"/>
    </source>
</evidence>
<keyword evidence="4" id="KW-0862">Zinc</keyword>
<keyword evidence="8" id="KW-1185">Reference proteome</keyword>
<gene>
    <name evidence="7" type="ORF">THRCLA_06157</name>
</gene>
<dbReference type="FunFam" id="3.30.160.60:FF:002343">
    <property type="entry name" value="Zinc finger protein 33A"/>
    <property type="match status" value="1"/>
</dbReference>
<dbReference type="FunFam" id="3.30.160.60:FF:000065">
    <property type="entry name" value="B-cell CLL/lymphoma 6, member B"/>
    <property type="match status" value="1"/>
</dbReference>
<dbReference type="InterPro" id="IPR050329">
    <property type="entry name" value="GLI_C2H2-zinc-finger"/>
</dbReference>
<dbReference type="GO" id="GO:0045944">
    <property type="term" value="P:positive regulation of transcription by RNA polymerase II"/>
    <property type="evidence" value="ECO:0007669"/>
    <property type="project" value="UniProtKB-ARBA"/>
</dbReference>
<evidence type="ECO:0000256" key="1">
    <source>
        <dbReference type="ARBA" id="ARBA00022723"/>
    </source>
</evidence>
<organism evidence="7 8">
    <name type="scientific">Thraustotheca clavata</name>
    <dbReference type="NCBI Taxonomy" id="74557"/>
    <lineage>
        <taxon>Eukaryota</taxon>
        <taxon>Sar</taxon>
        <taxon>Stramenopiles</taxon>
        <taxon>Oomycota</taxon>
        <taxon>Saprolegniomycetes</taxon>
        <taxon>Saprolegniales</taxon>
        <taxon>Achlyaceae</taxon>
        <taxon>Thraustotheca</taxon>
    </lineage>
</organism>
<evidence type="ECO:0000256" key="5">
    <source>
        <dbReference type="PROSITE-ProRule" id="PRU00042"/>
    </source>
</evidence>
<dbReference type="GO" id="GO:0000978">
    <property type="term" value="F:RNA polymerase II cis-regulatory region sequence-specific DNA binding"/>
    <property type="evidence" value="ECO:0007669"/>
    <property type="project" value="TreeGrafter"/>
</dbReference>
<dbReference type="PROSITE" id="PS50157">
    <property type="entry name" value="ZINC_FINGER_C2H2_2"/>
    <property type="match status" value="4"/>
</dbReference>
<dbReference type="GO" id="GO:0008270">
    <property type="term" value="F:zinc ion binding"/>
    <property type="evidence" value="ECO:0007669"/>
    <property type="project" value="UniProtKB-KW"/>
</dbReference>
<dbReference type="Pfam" id="PF00096">
    <property type="entry name" value="zf-C2H2"/>
    <property type="match status" value="4"/>
</dbReference>
<proteinExistence type="predicted"/>
<name>A0A1V9ZQF9_9STRA</name>
<accession>A0A1V9ZQF9</accession>